<evidence type="ECO:0000256" key="8">
    <source>
        <dbReference type="ARBA" id="ARBA00023069"/>
    </source>
</evidence>
<proteinExistence type="inferred from homology"/>
<protein>
    <recommendedName>
        <fullName evidence="5">Centrosomal protein of 19 kDa</fullName>
    </recommendedName>
</protein>
<evidence type="ECO:0000256" key="4">
    <source>
        <dbReference type="ARBA" id="ARBA00009371"/>
    </source>
</evidence>
<comment type="similarity">
    <text evidence="4">Belongs to the CEP19 family.</text>
</comment>
<dbReference type="EMBL" id="JAPFFF010000121">
    <property type="protein sequence ID" value="KAK8835413.1"/>
    <property type="molecule type" value="Genomic_DNA"/>
</dbReference>
<name>A0ABR2GP81_9EUKA</name>
<evidence type="ECO:0000256" key="5">
    <source>
        <dbReference type="ARBA" id="ARBA00022015"/>
    </source>
</evidence>
<dbReference type="PANTHER" id="PTHR31539:SF1">
    <property type="entry name" value="CENTROSOMAL PROTEIN OF 19 KDA"/>
    <property type="match status" value="1"/>
</dbReference>
<evidence type="ECO:0000256" key="7">
    <source>
        <dbReference type="ARBA" id="ARBA00022794"/>
    </source>
</evidence>
<evidence type="ECO:0000256" key="3">
    <source>
        <dbReference type="ARBA" id="ARBA00004186"/>
    </source>
</evidence>
<keyword evidence="7" id="KW-0970">Cilium biogenesis/degradation</keyword>
<keyword evidence="13" id="KW-1185">Reference proteome</keyword>
<comment type="subcellular location">
    <subcellularLocation>
        <location evidence="2">Cytoplasm</location>
        <location evidence="2">Cytoskeleton</location>
        <location evidence="2">Cilium basal body</location>
    </subcellularLocation>
    <subcellularLocation>
        <location evidence="1">Cytoplasm</location>
        <location evidence="1">Cytoskeleton</location>
        <location evidence="1">Microtubule organizing center</location>
        <location evidence="1">Centrosome</location>
        <location evidence="1">Centriole</location>
    </subcellularLocation>
    <subcellularLocation>
        <location evidence="3">Cytoplasm</location>
        <location evidence="3">Cytoskeleton</location>
        <location evidence="3">Spindle</location>
    </subcellularLocation>
</comment>
<evidence type="ECO:0000313" key="12">
    <source>
        <dbReference type="EMBL" id="KAK8846277.1"/>
    </source>
</evidence>
<keyword evidence="9" id="KW-0206">Cytoskeleton</keyword>
<evidence type="ECO:0000256" key="1">
    <source>
        <dbReference type="ARBA" id="ARBA00004114"/>
    </source>
</evidence>
<evidence type="ECO:0000256" key="2">
    <source>
        <dbReference type="ARBA" id="ARBA00004120"/>
    </source>
</evidence>
<evidence type="ECO:0000256" key="9">
    <source>
        <dbReference type="ARBA" id="ARBA00023212"/>
    </source>
</evidence>
<dbReference type="InterPro" id="IPR029412">
    <property type="entry name" value="CEP19"/>
</dbReference>
<organism evidence="11 13">
    <name type="scientific">Tritrichomonas musculus</name>
    <dbReference type="NCBI Taxonomy" id="1915356"/>
    <lineage>
        <taxon>Eukaryota</taxon>
        <taxon>Metamonada</taxon>
        <taxon>Parabasalia</taxon>
        <taxon>Tritrichomonadida</taxon>
        <taxon>Tritrichomonadidae</taxon>
        <taxon>Tritrichomonas</taxon>
    </lineage>
</organism>
<comment type="caution">
    <text evidence="11">The sequence shown here is derived from an EMBL/GenBank/DDBJ whole genome shotgun (WGS) entry which is preliminary data.</text>
</comment>
<evidence type="ECO:0000313" key="11">
    <source>
        <dbReference type="EMBL" id="KAK8835413.1"/>
    </source>
</evidence>
<dbReference type="Pfam" id="PF14933">
    <property type="entry name" value="CEP19"/>
    <property type="match status" value="1"/>
</dbReference>
<evidence type="ECO:0000313" key="13">
    <source>
        <dbReference type="Proteomes" id="UP001470230"/>
    </source>
</evidence>
<reference evidence="11 13" key="1">
    <citation type="submission" date="2024-04" db="EMBL/GenBank/DDBJ databases">
        <title>Tritrichomonas musculus Genome.</title>
        <authorList>
            <person name="Alves-Ferreira E."/>
            <person name="Grigg M."/>
            <person name="Lorenzi H."/>
            <person name="Galac M."/>
        </authorList>
    </citation>
    <scope>NUCLEOTIDE SEQUENCE [LARGE SCALE GENOMIC DNA]</scope>
    <source>
        <strain evidence="11 13">EAF2021</strain>
    </source>
</reference>
<sequence>MAVKITRLACSFNPPSISIEYSDKSKQLQYRQFPVVFGNFSLPDALYTTLVTDYPDFFNSNTISLNKLKKFVQIIIKKAPTVDLSNVAQTNEEEYIKYKQQMNREFEMNAIKPGDPQYQYDLRADIEPDEPCEWDDE</sequence>
<gene>
    <name evidence="11" type="ORF">M9Y10_006947</name>
    <name evidence="12" type="ORF">M9Y10_020283</name>
</gene>
<keyword evidence="10" id="KW-0966">Cell projection</keyword>
<dbReference type="PANTHER" id="PTHR31539">
    <property type="entry name" value="CENTROSOMAL PROTEIN OF 19K CEP19"/>
    <property type="match status" value="1"/>
</dbReference>
<dbReference type="EMBL" id="JAPFFF010000029">
    <property type="protein sequence ID" value="KAK8846277.1"/>
    <property type="molecule type" value="Genomic_DNA"/>
</dbReference>
<evidence type="ECO:0000256" key="6">
    <source>
        <dbReference type="ARBA" id="ARBA00022490"/>
    </source>
</evidence>
<evidence type="ECO:0000256" key="10">
    <source>
        <dbReference type="ARBA" id="ARBA00023273"/>
    </source>
</evidence>
<keyword evidence="6" id="KW-0963">Cytoplasm</keyword>
<keyword evidence="8" id="KW-0969">Cilium</keyword>
<accession>A0ABR2GP81</accession>
<dbReference type="Proteomes" id="UP001470230">
    <property type="component" value="Unassembled WGS sequence"/>
</dbReference>